<name>A0A9Q0DJJ1_9TELE</name>
<sequence>MSVKLTEGALEALLNNSEVNDPVLQLLNICPVDNKKGPPRFRLMMSDGRHFLSTFMLSTQLNTLVEGKQLLPYCVCKLKRTTVNMLADGRRVVIVIDMEILMSAEDAGGKIGAPTRLKADGTNRVESPKRSSQSSPALSNSPLDSSPGPPRKLSSAAHSSSPGYGGEGGALGQKTPSQSPAKMPTHSPAKMPTHSPAMTPTHSPAKTPQASPVKVVPIASLNPYQNKWTIKARVTNKSEIRTWSNSRGDGKLFSMEVIDGSGEIKITAFNSEVDKFFPLVEKDKVYCISKATIKLANKKFSTLKNDYEMTLHSSTTLVPCEDTEGVPTMHCDFVPIAELENREKDDIIGR</sequence>
<evidence type="ECO:0000256" key="5">
    <source>
        <dbReference type="ARBA" id="ARBA00022833"/>
    </source>
</evidence>
<dbReference type="EMBL" id="JANIIK010000115">
    <property type="protein sequence ID" value="KAJ3589574.1"/>
    <property type="molecule type" value="Genomic_DNA"/>
</dbReference>
<protein>
    <recommendedName>
        <fullName evidence="2">Replication protein A 70 kDa DNA-binding subunit</fullName>
    </recommendedName>
</protein>
<dbReference type="InterPro" id="IPR004365">
    <property type="entry name" value="NA-bd_OB_tRNA"/>
</dbReference>
<evidence type="ECO:0000259" key="9">
    <source>
        <dbReference type="Pfam" id="PF04057"/>
    </source>
</evidence>
<dbReference type="FunFam" id="2.40.50.140:FF:000117">
    <property type="entry name" value="Replication protein A subunit"/>
    <property type="match status" value="1"/>
</dbReference>
<evidence type="ECO:0000256" key="3">
    <source>
        <dbReference type="ARBA" id="ARBA00022723"/>
    </source>
</evidence>
<dbReference type="Gene3D" id="2.40.50.140">
    <property type="entry name" value="Nucleic acid-binding proteins"/>
    <property type="match status" value="2"/>
</dbReference>
<dbReference type="GO" id="GO:0006260">
    <property type="term" value="P:DNA replication"/>
    <property type="evidence" value="ECO:0007669"/>
    <property type="project" value="InterPro"/>
</dbReference>
<feature type="compositionally biased region" description="Polar residues" evidence="7">
    <location>
        <begin position="196"/>
        <end position="210"/>
    </location>
</feature>
<evidence type="ECO:0000256" key="7">
    <source>
        <dbReference type="SAM" id="MobiDB-lite"/>
    </source>
</evidence>
<dbReference type="GO" id="GO:0003677">
    <property type="term" value="F:DNA binding"/>
    <property type="evidence" value="ECO:0007669"/>
    <property type="project" value="UniProtKB-KW"/>
</dbReference>
<evidence type="ECO:0000256" key="1">
    <source>
        <dbReference type="ARBA" id="ARBA00005690"/>
    </source>
</evidence>
<keyword evidence="6" id="KW-0238">DNA-binding</keyword>
<accession>A0A9Q0DJJ1</accession>
<evidence type="ECO:0000313" key="10">
    <source>
        <dbReference type="EMBL" id="KAJ3589574.1"/>
    </source>
</evidence>
<dbReference type="Proteomes" id="UP001148018">
    <property type="component" value="Unassembled WGS sequence"/>
</dbReference>
<dbReference type="AlphaFoldDB" id="A0A9Q0DJJ1"/>
<comment type="caution">
    <text evidence="10">The sequence shown here is derived from an EMBL/GenBank/DDBJ whole genome shotgun (WGS) entry which is preliminary data.</text>
</comment>
<evidence type="ECO:0000256" key="2">
    <source>
        <dbReference type="ARBA" id="ARBA00019850"/>
    </source>
</evidence>
<gene>
    <name evidence="10" type="ORF">NHX12_010419</name>
</gene>
<dbReference type="Pfam" id="PF01336">
    <property type="entry name" value="tRNA_anti-codon"/>
    <property type="match status" value="1"/>
</dbReference>
<reference evidence="10" key="1">
    <citation type="submission" date="2022-07" db="EMBL/GenBank/DDBJ databases">
        <title>Chromosome-level genome of Muraenolepis orangiensis.</title>
        <authorList>
            <person name="Kim J."/>
        </authorList>
    </citation>
    <scope>NUCLEOTIDE SEQUENCE</scope>
    <source>
        <strain evidence="10">KU_S4_2022</strain>
        <tissue evidence="10">Muscle</tissue>
    </source>
</reference>
<feature type="compositionally biased region" description="Basic and acidic residues" evidence="7">
    <location>
        <begin position="117"/>
        <end position="129"/>
    </location>
</feature>
<keyword evidence="11" id="KW-1185">Reference proteome</keyword>
<dbReference type="OrthoDB" id="1751331at2759"/>
<dbReference type="Pfam" id="PF04057">
    <property type="entry name" value="Rep-A_N"/>
    <property type="match status" value="1"/>
</dbReference>
<dbReference type="PANTHER" id="PTHR47165">
    <property type="entry name" value="OS03G0429900 PROTEIN"/>
    <property type="match status" value="1"/>
</dbReference>
<dbReference type="FunFam" id="2.40.50.140:FF:000041">
    <property type="entry name" value="Replication protein A subunit"/>
    <property type="match status" value="1"/>
</dbReference>
<feature type="domain" description="OB" evidence="8">
    <location>
        <begin position="228"/>
        <end position="309"/>
    </location>
</feature>
<keyword evidence="3" id="KW-0479">Metal-binding</keyword>
<feature type="compositionally biased region" description="Low complexity" evidence="7">
    <location>
        <begin position="131"/>
        <end position="143"/>
    </location>
</feature>
<organism evidence="10 11">
    <name type="scientific">Muraenolepis orangiensis</name>
    <name type="common">Patagonian moray cod</name>
    <dbReference type="NCBI Taxonomy" id="630683"/>
    <lineage>
        <taxon>Eukaryota</taxon>
        <taxon>Metazoa</taxon>
        <taxon>Chordata</taxon>
        <taxon>Craniata</taxon>
        <taxon>Vertebrata</taxon>
        <taxon>Euteleostomi</taxon>
        <taxon>Actinopterygii</taxon>
        <taxon>Neopterygii</taxon>
        <taxon>Teleostei</taxon>
        <taxon>Neoteleostei</taxon>
        <taxon>Acanthomorphata</taxon>
        <taxon>Zeiogadaria</taxon>
        <taxon>Gadariae</taxon>
        <taxon>Gadiformes</taxon>
        <taxon>Muraenolepidoidei</taxon>
        <taxon>Muraenolepididae</taxon>
        <taxon>Muraenolepis</taxon>
    </lineage>
</organism>
<feature type="region of interest" description="Disordered" evidence="7">
    <location>
        <begin position="109"/>
        <end position="212"/>
    </location>
</feature>
<evidence type="ECO:0000313" key="11">
    <source>
        <dbReference type="Proteomes" id="UP001148018"/>
    </source>
</evidence>
<dbReference type="InterPro" id="IPR012340">
    <property type="entry name" value="NA-bd_OB-fold"/>
</dbReference>
<dbReference type="InterPro" id="IPR007199">
    <property type="entry name" value="Rep_factor-A_N"/>
</dbReference>
<evidence type="ECO:0000256" key="6">
    <source>
        <dbReference type="ARBA" id="ARBA00023125"/>
    </source>
</evidence>
<evidence type="ECO:0000259" key="8">
    <source>
        <dbReference type="Pfam" id="PF01336"/>
    </source>
</evidence>
<dbReference type="GO" id="GO:0008270">
    <property type="term" value="F:zinc ion binding"/>
    <property type="evidence" value="ECO:0007669"/>
    <property type="project" value="UniProtKB-KW"/>
</dbReference>
<keyword evidence="5" id="KW-0862">Zinc</keyword>
<dbReference type="CDD" id="cd04477">
    <property type="entry name" value="RPA1N"/>
    <property type="match status" value="1"/>
</dbReference>
<feature type="domain" description="Replication factor-A protein 1 N-terminal" evidence="9">
    <location>
        <begin position="5"/>
        <end position="102"/>
    </location>
</feature>
<evidence type="ECO:0000256" key="4">
    <source>
        <dbReference type="ARBA" id="ARBA00022771"/>
    </source>
</evidence>
<dbReference type="GO" id="GO:0005634">
    <property type="term" value="C:nucleus"/>
    <property type="evidence" value="ECO:0007669"/>
    <property type="project" value="InterPro"/>
</dbReference>
<comment type="similarity">
    <text evidence="1">Belongs to the replication factor A protein 1 family.</text>
</comment>
<dbReference type="CDD" id="cd04474">
    <property type="entry name" value="RPA1_DBD_A"/>
    <property type="match status" value="1"/>
</dbReference>
<dbReference type="SUPFAM" id="SSF50249">
    <property type="entry name" value="Nucleic acid-binding proteins"/>
    <property type="match status" value="2"/>
</dbReference>
<dbReference type="PANTHER" id="PTHR47165:SF4">
    <property type="entry name" value="OS03G0429900 PROTEIN"/>
    <property type="match status" value="1"/>
</dbReference>
<proteinExistence type="inferred from homology"/>
<keyword evidence="4" id="KW-0863">Zinc-finger</keyword>